<sequence length="122" mass="13402">MNGYFLVFIGGGLGSLARFLMIKLIDPQKFNFPYATLIANVFSCFILGIVVGYFMDKTSDSPIKLLLLTGFCGGFSTFSTFAYESNLLFTSQHFTSAIANIVLNFALSILAIYAGTFITKIF</sequence>
<evidence type="ECO:0000256" key="10">
    <source>
        <dbReference type="ARBA" id="ARBA00035585"/>
    </source>
</evidence>
<dbReference type="Pfam" id="PF02537">
    <property type="entry name" value="CRCB"/>
    <property type="match status" value="1"/>
</dbReference>
<comment type="function">
    <text evidence="11">Fluoride-specific ion channel. Important for reducing fluoride concentration in the cell, thus reducing its toxicity.</text>
</comment>
<dbReference type="Proteomes" id="UP001337681">
    <property type="component" value="Unassembled WGS sequence"/>
</dbReference>
<keyword evidence="3" id="KW-0997">Cell inner membrane</keyword>
<feature type="transmembrane region" description="Helical" evidence="11">
    <location>
        <begin position="65"/>
        <end position="83"/>
    </location>
</feature>
<evidence type="ECO:0000313" key="12">
    <source>
        <dbReference type="EMBL" id="MEE1884196.1"/>
    </source>
</evidence>
<dbReference type="PANTHER" id="PTHR28259:SF1">
    <property type="entry name" value="FLUORIDE EXPORT PROTEIN 1-RELATED"/>
    <property type="match status" value="1"/>
</dbReference>
<evidence type="ECO:0000256" key="5">
    <source>
        <dbReference type="ARBA" id="ARBA00022989"/>
    </source>
</evidence>
<comment type="similarity">
    <text evidence="9 11">Belongs to the fluoride channel Fluc/FEX (TC 1.A.43) family.</text>
</comment>
<dbReference type="HAMAP" id="MF_00454">
    <property type="entry name" value="FluC"/>
    <property type="match status" value="1"/>
</dbReference>
<feature type="binding site" evidence="11">
    <location>
        <position position="76"/>
    </location>
    <ligand>
        <name>Na(+)</name>
        <dbReference type="ChEBI" id="CHEBI:29101"/>
        <note>structural</note>
    </ligand>
</feature>
<keyword evidence="2 11" id="KW-1003">Cell membrane</keyword>
<accession>A0ABU7GYY5</accession>
<keyword evidence="11" id="KW-0915">Sodium</keyword>
<keyword evidence="13" id="KW-1185">Reference proteome</keyword>
<dbReference type="PANTHER" id="PTHR28259">
    <property type="entry name" value="FLUORIDE EXPORT PROTEIN 1-RELATED"/>
    <property type="match status" value="1"/>
</dbReference>
<evidence type="ECO:0000256" key="7">
    <source>
        <dbReference type="ARBA" id="ARBA00023136"/>
    </source>
</evidence>
<dbReference type="RefSeq" id="WP_330145114.1">
    <property type="nucleotide sequence ID" value="NZ_JAZDQU010000001.1"/>
</dbReference>
<evidence type="ECO:0000256" key="8">
    <source>
        <dbReference type="ARBA" id="ARBA00023303"/>
    </source>
</evidence>
<comment type="catalytic activity">
    <reaction evidence="10">
        <text>fluoride(in) = fluoride(out)</text>
        <dbReference type="Rhea" id="RHEA:76159"/>
        <dbReference type="ChEBI" id="CHEBI:17051"/>
    </reaction>
    <physiologicalReaction direction="left-to-right" evidence="10">
        <dbReference type="Rhea" id="RHEA:76160"/>
    </physiologicalReaction>
</comment>
<evidence type="ECO:0000256" key="1">
    <source>
        <dbReference type="ARBA" id="ARBA00004651"/>
    </source>
</evidence>
<gene>
    <name evidence="11 12" type="primary">crcB</name>
    <name evidence="11" type="synonym">fluC</name>
    <name evidence="12" type="ORF">VRU49_02075</name>
</gene>
<evidence type="ECO:0000256" key="2">
    <source>
        <dbReference type="ARBA" id="ARBA00022475"/>
    </source>
</evidence>
<feature type="binding site" evidence="11">
    <location>
        <position position="73"/>
    </location>
    <ligand>
        <name>Na(+)</name>
        <dbReference type="ChEBI" id="CHEBI:29101"/>
        <note>structural</note>
    </ligand>
</feature>
<keyword evidence="11" id="KW-0813">Transport</keyword>
<organism evidence="12 13">
    <name type="scientific">Pedobacter flavus</name>
    <dbReference type="NCBI Taxonomy" id="3113906"/>
    <lineage>
        <taxon>Bacteria</taxon>
        <taxon>Pseudomonadati</taxon>
        <taxon>Bacteroidota</taxon>
        <taxon>Sphingobacteriia</taxon>
        <taxon>Sphingobacteriales</taxon>
        <taxon>Sphingobacteriaceae</taxon>
        <taxon>Pedobacter</taxon>
    </lineage>
</organism>
<keyword evidence="6 11" id="KW-0406">Ion transport</keyword>
<dbReference type="NCBIfam" id="TIGR00494">
    <property type="entry name" value="crcB"/>
    <property type="match status" value="1"/>
</dbReference>
<evidence type="ECO:0000313" key="13">
    <source>
        <dbReference type="Proteomes" id="UP001337681"/>
    </source>
</evidence>
<keyword evidence="7 11" id="KW-0472">Membrane</keyword>
<evidence type="ECO:0000256" key="9">
    <source>
        <dbReference type="ARBA" id="ARBA00035120"/>
    </source>
</evidence>
<comment type="caution">
    <text evidence="12">The sequence shown here is derived from an EMBL/GenBank/DDBJ whole genome shotgun (WGS) entry which is preliminary data.</text>
</comment>
<keyword evidence="11" id="KW-0479">Metal-binding</keyword>
<feature type="transmembrane region" description="Helical" evidence="11">
    <location>
        <begin position="5"/>
        <end position="25"/>
    </location>
</feature>
<keyword evidence="5 11" id="KW-1133">Transmembrane helix</keyword>
<comment type="subcellular location">
    <subcellularLocation>
        <location evidence="1 11">Cell membrane</location>
        <topology evidence="1 11">Multi-pass membrane protein</topology>
    </subcellularLocation>
</comment>
<evidence type="ECO:0000256" key="4">
    <source>
        <dbReference type="ARBA" id="ARBA00022692"/>
    </source>
</evidence>
<evidence type="ECO:0000256" key="6">
    <source>
        <dbReference type="ARBA" id="ARBA00023065"/>
    </source>
</evidence>
<reference evidence="12 13" key="1">
    <citation type="submission" date="2024-01" db="EMBL/GenBank/DDBJ databases">
        <title>Pedobacter sp. nov., isolated from oil-contaminated soil.</title>
        <authorList>
            <person name="Le N.T.T."/>
        </authorList>
    </citation>
    <scope>NUCLEOTIDE SEQUENCE [LARGE SCALE GENOMIC DNA]</scope>
    <source>
        <strain evidence="12 13">VNH31</strain>
    </source>
</reference>
<protein>
    <recommendedName>
        <fullName evidence="11">Fluoride-specific ion channel FluC</fullName>
    </recommendedName>
</protein>
<keyword evidence="8 11" id="KW-0407">Ion channel</keyword>
<keyword evidence="4 11" id="KW-0812">Transmembrane</keyword>
<feature type="transmembrane region" description="Helical" evidence="11">
    <location>
        <begin position="31"/>
        <end position="53"/>
    </location>
</feature>
<evidence type="ECO:0000256" key="11">
    <source>
        <dbReference type="HAMAP-Rule" id="MF_00454"/>
    </source>
</evidence>
<dbReference type="EMBL" id="JAZDQU010000001">
    <property type="protein sequence ID" value="MEE1884196.1"/>
    <property type="molecule type" value="Genomic_DNA"/>
</dbReference>
<comment type="activity regulation">
    <text evidence="11">Na(+) is not transported, but it plays an essential structural role and its presence is essential for fluoride channel function.</text>
</comment>
<name>A0ABU7GYY5_9SPHI</name>
<feature type="transmembrane region" description="Helical" evidence="11">
    <location>
        <begin position="95"/>
        <end position="118"/>
    </location>
</feature>
<proteinExistence type="inferred from homology"/>
<evidence type="ECO:0000256" key="3">
    <source>
        <dbReference type="ARBA" id="ARBA00022519"/>
    </source>
</evidence>
<dbReference type="InterPro" id="IPR003691">
    <property type="entry name" value="FluC"/>
</dbReference>